<dbReference type="AlphaFoldDB" id="K9UEM3"/>
<evidence type="ECO:0000256" key="7">
    <source>
        <dbReference type="SAM" id="SignalP"/>
    </source>
</evidence>
<dbReference type="GO" id="GO:0046872">
    <property type="term" value="F:metal ion binding"/>
    <property type="evidence" value="ECO:0007669"/>
    <property type="project" value="UniProtKB-KW"/>
</dbReference>
<evidence type="ECO:0000313" key="9">
    <source>
        <dbReference type="Proteomes" id="UP000010366"/>
    </source>
</evidence>
<dbReference type="EMBL" id="CP003600">
    <property type="protein sequence ID" value="AFY93103.1"/>
    <property type="molecule type" value="Genomic_DNA"/>
</dbReference>
<dbReference type="OrthoDB" id="267579at2"/>
<dbReference type="SUPFAM" id="SSF48537">
    <property type="entry name" value="Phospholipase C/P1 nuclease"/>
    <property type="match status" value="1"/>
</dbReference>
<evidence type="ECO:0000256" key="5">
    <source>
        <dbReference type="ARBA" id="ARBA00023157"/>
    </source>
</evidence>
<keyword evidence="3" id="KW-0255">Endonuclease</keyword>
<organism evidence="8 9">
    <name type="scientific">Chamaesiphon minutus (strain ATCC 27169 / PCC 6605)</name>
    <dbReference type="NCBI Taxonomy" id="1173020"/>
    <lineage>
        <taxon>Bacteria</taxon>
        <taxon>Bacillati</taxon>
        <taxon>Cyanobacteriota</taxon>
        <taxon>Cyanophyceae</taxon>
        <taxon>Gomontiellales</taxon>
        <taxon>Chamaesiphonaceae</taxon>
        <taxon>Chamaesiphon</taxon>
    </lineage>
</organism>
<gene>
    <name evidence="8" type="ORF">Cha6605_1999</name>
</gene>
<evidence type="ECO:0000256" key="1">
    <source>
        <dbReference type="ARBA" id="ARBA00022722"/>
    </source>
</evidence>
<dbReference type="Proteomes" id="UP000010366">
    <property type="component" value="Chromosome"/>
</dbReference>
<dbReference type="InterPro" id="IPR008947">
    <property type="entry name" value="PLipase_C/P1_nuclease_dom_sf"/>
</dbReference>
<reference evidence="8 9" key="1">
    <citation type="submission" date="2012-05" db="EMBL/GenBank/DDBJ databases">
        <title>Finished chromosome of genome of Chamaesiphon sp. PCC 6605.</title>
        <authorList>
            <consortium name="US DOE Joint Genome Institute"/>
            <person name="Gugger M."/>
            <person name="Coursin T."/>
            <person name="Rippka R."/>
            <person name="Tandeau De Marsac N."/>
            <person name="Huntemann M."/>
            <person name="Wei C.-L."/>
            <person name="Han J."/>
            <person name="Detter J.C."/>
            <person name="Han C."/>
            <person name="Tapia R."/>
            <person name="Chen A."/>
            <person name="Kyrpides N."/>
            <person name="Mavromatis K."/>
            <person name="Markowitz V."/>
            <person name="Szeto E."/>
            <person name="Ivanova N."/>
            <person name="Pagani I."/>
            <person name="Pati A."/>
            <person name="Goodwin L."/>
            <person name="Nordberg H.P."/>
            <person name="Cantor M.N."/>
            <person name="Hua S.X."/>
            <person name="Woyke T."/>
            <person name="Kerfeld C.A."/>
        </authorList>
    </citation>
    <scope>NUCLEOTIDE SEQUENCE [LARGE SCALE GENOMIC DNA]</scope>
    <source>
        <strain evidence="9">ATCC 27169 / PCC 6605</strain>
    </source>
</reference>
<keyword evidence="9" id="KW-1185">Reference proteome</keyword>
<dbReference type="InterPro" id="IPR003154">
    <property type="entry name" value="S1/P1nuclease"/>
</dbReference>
<keyword evidence="7" id="KW-0732">Signal</keyword>
<name>K9UEM3_CHAP6</name>
<dbReference type="HOGENOM" id="CLU_044365_1_1_3"/>
<feature type="signal peptide" evidence="7">
    <location>
        <begin position="1"/>
        <end position="22"/>
    </location>
</feature>
<dbReference type="PANTHER" id="PTHR33146:SF10">
    <property type="entry name" value="STRAND-SPECIFIC NUCLEASE, PUTATIVE-RELATED"/>
    <property type="match status" value="1"/>
</dbReference>
<keyword evidence="5" id="KW-1015">Disulfide bond</keyword>
<keyword evidence="4" id="KW-0378">Hydrolase</keyword>
<dbReference type="KEGG" id="cmp:Cha6605_1999"/>
<feature type="chain" id="PRO_5003937066" evidence="7">
    <location>
        <begin position="23"/>
        <end position="303"/>
    </location>
</feature>
<dbReference type="GO" id="GO:0004519">
    <property type="term" value="F:endonuclease activity"/>
    <property type="evidence" value="ECO:0007669"/>
    <property type="project" value="UniProtKB-KW"/>
</dbReference>
<accession>K9UEM3</accession>
<proteinExistence type="predicted"/>
<dbReference type="CDD" id="cd11010">
    <property type="entry name" value="S1-P1_nuclease"/>
    <property type="match status" value="1"/>
</dbReference>
<dbReference type="Pfam" id="PF02265">
    <property type="entry name" value="S1-P1_nuclease"/>
    <property type="match status" value="1"/>
</dbReference>
<dbReference type="RefSeq" id="WP_015159267.1">
    <property type="nucleotide sequence ID" value="NC_019697.1"/>
</dbReference>
<dbReference type="eggNOG" id="ENOG5032JS8">
    <property type="taxonomic scope" value="Bacteria"/>
</dbReference>
<evidence type="ECO:0000256" key="2">
    <source>
        <dbReference type="ARBA" id="ARBA00022723"/>
    </source>
</evidence>
<keyword evidence="1" id="KW-0540">Nuclease</keyword>
<keyword evidence="2" id="KW-0479">Metal-binding</keyword>
<evidence type="ECO:0000256" key="3">
    <source>
        <dbReference type="ARBA" id="ARBA00022759"/>
    </source>
</evidence>
<dbReference type="GO" id="GO:0006308">
    <property type="term" value="P:DNA catabolic process"/>
    <property type="evidence" value="ECO:0007669"/>
    <property type="project" value="InterPro"/>
</dbReference>
<sequence>MNKLIVLSTLIASISLCTPALAWNKAGHMVSGAIAYTELKNKAPQSLPKVIALLKKHPDYAIEWQTQLSNVPQADRDLYLFMLAARWSDDARKTTEDRPSWHYVNLPFKLGATVTTIPASPTGEENILTALAQNRTLLAAPGTTPTKAIALTWIFHLTGDIHQPLHTTKAVSTQFPLPEGDRGGTRFYIRAKEGSSTISLHKYWDDLILGSDRFQSVRNQAISLRQNTDYQRTNFPEITETSFDKWGKESYKLAPSVYENVQSGTKTNGKALPDGYADTAKTIAQRRLVLAGYRLADYLKSAF</sequence>
<dbReference type="PANTHER" id="PTHR33146">
    <property type="entry name" value="ENDONUCLEASE 4"/>
    <property type="match status" value="1"/>
</dbReference>
<protein>
    <submittedName>
        <fullName evidence="8">S1/P1 Nuclease</fullName>
    </submittedName>
</protein>
<evidence type="ECO:0000313" key="8">
    <source>
        <dbReference type="EMBL" id="AFY93103.1"/>
    </source>
</evidence>
<dbReference type="GO" id="GO:0016788">
    <property type="term" value="F:hydrolase activity, acting on ester bonds"/>
    <property type="evidence" value="ECO:0007669"/>
    <property type="project" value="InterPro"/>
</dbReference>
<evidence type="ECO:0000256" key="6">
    <source>
        <dbReference type="ARBA" id="ARBA00023180"/>
    </source>
</evidence>
<evidence type="ECO:0000256" key="4">
    <source>
        <dbReference type="ARBA" id="ARBA00022801"/>
    </source>
</evidence>
<dbReference type="Gene3D" id="1.10.575.10">
    <property type="entry name" value="P1 Nuclease"/>
    <property type="match status" value="1"/>
</dbReference>
<keyword evidence="6" id="KW-0325">Glycoprotein</keyword>
<dbReference type="GO" id="GO:0003676">
    <property type="term" value="F:nucleic acid binding"/>
    <property type="evidence" value="ECO:0007669"/>
    <property type="project" value="InterPro"/>
</dbReference>